<dbReference type="Proteomes" id="UP000823618">
    <property type="component" value="Unassembled WGS sequence"/>
</dbReference>
<gene>
    <name evidence="14" type="primary">sdaAB</name>
    <name evidence="14" type="ORF">IAC13_07140</name>
</gene>
<dbReference type="PIRSF" id="PIRSF036692">
    <property type="entry name" value="SDH_B"/>
    <property type="match status" value="1"/>
</dbReference>
<organism evidence="14 15">
    <name type="scientific">Candidatus Scybalomonas excrementavium</name>
    <dbReference type="NCBI Taxonomy" id="2840943"/>
    <lineage>
        <taxon>Bacteria</taxon>
        <taxon>Bacillati</taxon>
        <taxon>Bacillota</taxon>
        <taxon>Clostridia</taxon>
        <taxon>Lachnospirales</taxon>
        <taxon>Lachnospiraceae</taxon>
        <taxon>Lachnospiraceae incertae sedis</taxon>
        <taxon>Candidatus Scybalomonas</taxon>
    </lineage>
</organism>
<evidence type="ECO:0000256" key="9">
    <source>
        <dbReference type="ARBA" id="ARBA00023239"/>
    </source>
</evidence>
<dbReference type="Pfam" id="PF01842">
    <property type="entry name" value="ACT"/>
    <property type="match status" value="1"/>
</dbReference>
<keyword evidence="4 11" id="KW-0312">Gluconeogenesis</keyword>
<evidence type="ECO:0000256" key="4">
    <source>
        <dbReference type="ARBA" id="ARBA00022432"/>
    </source>
</evidence>
<reference evidence="14" key="1">
    <citation type="submission" date="2020-10" db="EMBL/GenBank/DDBJ databases">
        <authorList>
            <person name="Gilroy R."/>
        </authorList>
    </citation>
    <scope>NUCLEOTIDE SEQUENCE</scope>
    <source>
        <strain evidence="14">E3-2379</strain>
    </source>
</reference>
<dbReference type="SUPFAM" id="SSF143548">
    <property type="entry name" value="Serine metabolism enzymes domain"/>
    <property type="match status" value="1"/>
</dbReference>
<dbReference type="Pfam" id="PF03315">
    <property type="entry name" value="SDH_beta"/>
    <property type="match status" value="1"/>
</dbReference>
<evidence type="ECO:0000256" key="7">
    <source>
        <dbReference type="ARBA" id="ARBA00023004"/>
    </source>
</evidence>
<dbReference type="CDD" id="cd04903">
    <property type="entry name" value="ACT_LSD"/>
    <property type="match status" value="1"/>
</dbReference>
<evidence type="ECO:0000256" key="5">
    <source>
        <dbReference type="ARBA" id="ARBA00022485"/>
    </source>
</evidence>
<dbReference type="GO" id="GO:0051539">
    <property type="term" value="F:4 iron, 4 sulfur cluster binding"/>
    <property type="evidence" value="ECO:0007669"/>
    <property type="project" value="UniProtKB-UniRule"/>
</dbReference>
<comment type="catalytic activity">
    <reaction evidence="10 11 12">
        <text>L-serine = pyruvate + NH4(+)</text>
        <dbReference type="Rhea" id="RHEA:19169"/>
        <dbReference type="ChEBI" id="CHEBI:15361"/>
        <dbReference type="ChEBI" id="CHEBI:28938"/>
        <dbReference type="ChEBI" id="CHEBI:33384"/>
        <dbReference type="EC" id="4.3.1.17"/>
    </reaction>
</comment>
<dbReference type="SUPFAM" id="SSF55021">
    <property type="entry name" value="ACT-like"/>
    <property type="match status" value="1"/>
</dbReference>
<dbReference type="EMBL" id="JADIML010000196">
    <property type="protein sequence ID" value="MBO8463686.1"/>
    <property type="molecule type" value="Genomic_DNA"/>
</dbReference>
<dbReference type="PANTHER" id="PTHR30182">
    <property type="entry name" value="L-SERINE DEHYDRATASE"/>
    <property type="match status" value="1"/>
</dbReference>
<comment type="pathway">
    <text evidence="2 11">Carbohydrate biosynthesis; gluconeogenesis.</text>
</comment>
<dbReference type="PROSITE" id="PS51671">
    <property type="entry name" value="ACT"/>
    <property type="match status" value="1"/>
</dbReference>
<keyword evidence="5 11" id="KW-0004">4Fe-4S</keyword>
<keyword evidence="9 11" id="KW-0456">Lyase</keyword>
<comment type="cofactor">
    <cofactor evidence="1 12">
        <name>[4Fe-4S] cluster</name>
        <dbReference type="ChEBI" id="CHEBI:49883"/>
    </cofactor>
</comment>
<evidence type="ECO:0000256" key="6">
    <source>
        <dbReference type="ARBA" id="ARBA00022723"/>
    </source>
</evidence>
<comment type="caution">
    <text evidence="14">The sequence shown here is derived from an EMBL/GenBank/DDBJ whole genome shotgun (WGS) entry which is preliminary data.</text>
</comment>
<dbReference type="InterPro" id="IPR029009">
    <property type="entry name" value="ASB_dom_sf"/>
</dbReference>
<comment type="similarity">
    <text evidence="3 11 12">Belongs to the iron-sulfur dependent L-serine dehydratase family.</text>
</comment>
<keyword evidence="6 11" id="KW-0479">Metal-binding</keyword>
<evidence type="ECO:0000256" key="3">
    <source>
        <dbReference type="ARBA" id="ARBA00008636"/>
    </source>
</evidence>
<evidence type="ECO:0000313" key="15">
    <source>
        <dbReference type="Proteomes" id="UP000823618"/>
    </source>
</evidence>
<sequence length="223" mass="24306">MSGISIFDVMGPNMIGPSSSHTAGALRIALLARNLAKGKIKNVVFTLYGSFARTYQGHGTDRALVGGILGYGTDDERIRESFHYAKEVGIHYEFIKNYDEKEVHPNTVDIELTCESGQVITMRGVSIGGGNAVIQKLNGVEIDINGTFPTVIVKHWDRKGVLAYVTKVLSDANLNIGSLKLYREGKGKIAYAIVELDGKVGKDILKQLESYPDNISTTYIPAL</sequence>
<dbReference type="GO" id="GO:0003941">
    <property type="term" value="F:L-serine ammonia-lyase activity"/>
    <property type="evidence" value="ECO:0007669"/>
    <property type="project" value="UniProtKB-UniRule"/>
</dbReference>
<dbReference type="Gene3D" id="3.30.70.260">
    <property type="match status" value="1"/>
</dbReference>
<dbReference type="InterPro" id="IPR045865">
    <property type="entry name" value="ACT-like_dom_sf"/>
</dbReference>
<proteinExistence type="inferred from homology"/>
<dbReference type="GO" id="GO:0006094">
    <property type="term" value="P:gluconeogenesis"/>
    <property type="evidence" value="ECO:0007669"/>
    <property type="project" value="UniProtKB-UniRule"/>
</dbReference>
<evidence type="ECO:0000256" key="12">
    <source>
        <dbReference type="RuleBase" id="RU366059"/>
    </source>
</evidence>
<evidence type="ECO:0000256" key="1">
    <source>
        <dbReference type="ARBA" id="ARBA00001966"/>
    </source>
</evidence>
<evidence type="ECO:0000256" key="8">
    <source>
        <dbReference type="ARBA" id="ARBA00023014"/>
    </source>
</evidence>
<dbReference type="PANTHER" id="PTHR30182:SF12">
    <property type="entry name" value="L-SERINE DEHYDRATASE, BETA CHAIN-RELATED"/>
    <property type="match status" value="1"/>
</dbReference>
<evidence type="ECO:0000256" key="2">
    <source>
        <dbReference type="ARBA" id="ARBA00004742"/>
    </source>
</evidence>
<keyword evidence="8 11" id="KW-0411">Iron-sulfur</keyword>
<feature type="domain" description="ACT" evidence="13">
    <location>
        <begin position="150"/>
        <end position="222"/>
    </location>
</feature>
<evidence type="ECO:0000256" key="11">
    <source>
        <dbReference type="PIRNR" id="PIRNR036692"/>
    </source>
</evidence>
<dbReference type="GO" id="GO:0046872">
    <property type="term" value="F:metal ion binding"/>
    <property type="evidence" value="ECO:0007669"/>
    <property type="project" value="UniProtKB-UniRule"/>
</dbReference>
<evidence type="ECO:0000259" key="13">
    <source>
        <dbReference type="PROSITE" id="PS51671"/>
    </source>
</evidence>
<accession>A0A9D9I0F6</accession>
<reference evidence="14" key="2">
    <citation type="journal article" date="2021" name="PeerJ">
        <title>Extensive microbial diversity within the chicken gut microbiome revealed by metagenomics and culture.</title>
        <authorList>
            <person name="Gilroy R."/>
            <person name="Ravi A."/>
            <person name="Getino M."/>
            <person name="Pursley I."/>
            <person name="Horton D.L."/>
            <person name="Alikhan N.F."/>
            <person name="Baker D."/>
            <person name="Gharbi K."/>
            <person name="Hall N."/>
            <person name="Watson M."/>
            <person name="Adriaenssens E.M."/>
            <person name="Foster-Nyarko E."/>
            <person name="Jarju S."/>
            <person name="Secka A."/>
            <person name="Antonio M."/>
            <person name="Oren A."/>
            <person name="Chaudhuri R.R."/>
            <person name="La Ragione R."/>
            <person name="Hildebrand F."/>
            <person name="Pallen M.J."/>
        </authorList>
    </citation>
    <scope>NUCLEOTIDE SEQUENCE</scope>
    <source>
        <strain evidence="14">E3-2379</strain>
    </source>
</reference>
<name>A0A9D9I0F6_9FIRM</name>
<dbReference type="NCBIfam" id="TIGR00719">
    <property type="entry name" value="sda_beta"/>
    <property type="match status" value="1"/>
</dbReference>
<keyword evidence="7 11" id="KW-0408">Iron</keyword>
<protein>
    <recommendedName>
        <fullName evidence="11">L-serine deaminase</fullName>
    </recommendedName>
</protein>
<evidence type="ECO:0000313" key="14">
    <source>
        <dbReference type="EMBL" id="MBO8463686.1"/>
    </source>
</evidence>
<dbReference type="Gene3D" id="3.30.1330.90">
    <property type="entry name" value="D-3-phosphoglycerate dehydrogenase, domain 3"/>
    <property type="match status" value="1"/>
</dbReference>
<dbReference type="InterPro" id="IPR004643">
    <property type="entry name" value="Fe-S_L-Ser_bsu"/>
</dbReference>
<dbReference type="InterPro" id="IPR002912">
    <property type="entry name" value="ACT_dom"/>
</dbReference>
<dbReference type="InterPro" id="IPR051318">
    <property type="entry name" value="Fe-S_L-Ser"/>
</dbReference>
<dbReference type="InterPro" id="IPR005131">
    <property type="entry name" value="Ser_deHydtase_bsu"/>
</dbReference>
<evidence type="ECO:0000256" key="10">
    <source>
        <dbReference type="ARBA" id="ARBA00049406"/>
    </source>
</evidence>
<dbReference type="AlphaFoldDB" id="A0A9D9I0F6"/>